<dbReference type="SUPFAM" id="SSF56672">
    <property type="entry name" value="DNA/RNA polymerases"/>
    <property type="match status" value="1"/>
</dbReference>
<dbReference type="GO" id="GO:0071897">
    <property type="term" value="P:DNA biosynthetic process"/>
    <property type="evidence" value="ECO:0007669"/>
    <property type="project" value="UniProtKB-ARBA"/>
</dbReference>
<dbReference type="InterPro" id="IPR041577">
    <property type="entry name" value="RT_RNaseH_2"/>
</dbReference>
<dbReference type="Proteomes" id="UP000801492">
    <property type="component" value="Unassembled WGS sequence"/>
</dbReference>
<dbReference type="InterPro" id="IPR050951">
    <property type="entry name" value="Retrovirus_Pol_polyprotein"/>
</dbReference>
<sequence>MCYSKNVQAINCSNDSDDSCDSYENDTINSNSNTKEWNVKMLVNKIKTIQFKIDTRSMRILEKNIAWYWSEDKQKAIDYLKTILTSKPVLQYYDVNKPCILSAKALRDGLAAVLLQNKIPCAYASKPMRGTQKRYAQIEKEVLAILFAFNKTKNRARQCFSLTRMARDIEKMDLSCLICMTHRENNPQQPLISYDIPNRP</sequence>
<keyword evidence="3" id="KW-1185">Reference proteome</keyword>
<organism evidence="2 3">
    <name type="scientific">Ignelater luminosus</name>
    <name type="common">Cucubano</name>
    <name type="synonym">Pyrophorus luminosus</name>
    <dbReference type="NCBI Taxonomy" id="2038154"/>
    <lineage>
        <taxon>Eukaryota</taxon>
        <taxon>Metazoa</taxon>
        <taxon>Ecdysozoa</taxon>
        <taxon>Arthropoda</taxon>
        <taxon>Hexapoda</taxon>
        <taxon>Insecta</taxon>
        <taxon>Pterygota</taxon>
        <taxon>Neoptera</taxon>
        <taxon>Endopterygota</taxon>
        <taxon>Coleoptera</taxon>
        <taxon>Polyphaga</taxon>
        <taxon>Elateriformia</taxon>
        <taxon>Elateroidea</taxon>
        <taxon>Elateridae</taxon>
        <taxon>Agrypninae</taxon>
        <taxon>Pyrophorini</taxon>
        <taxon>Ignelater</taxon>
    </lineage>
</organism>
<dbReference type="PANTHER" id="PTHR37984:SF8">
    <property type="entry name" value="CCHC-TYPE DOMAIN-CONTAINING PROTEIN"/>
    <property type="match status" value="1"/>
</dbReference>
<dbReference type="OrthoDB" id="6728785at2759"/>
<dbReference type="EMBL" id="VTPC01002045">
    <property type="protein sequence ID" value="KAF2900700.1"/>
    <property type="molecule type" value="Genomic_DNA"/>
</dbReference>
<dbReference type="Pfam" id="PF17919">
    <property type="entry name" value="RT_RNaseH_2"/>
    <property type="match status" value="1"/>
</dbReference>
<dbReference type="InterPro" id="IPR043502">
    <property type="entry name" value="DNA/RNA_pol_sf"/>
</dbReference>
<evidence type="ECO:0000259" key="1">
    <source>
        <dbReference type="Pfam" id="PF17919"/>
    </source>
</evidence>
<comment type="caution">
    <text evidence="2">The sequence shown here is derived from an EMBL/GenBank/DDBJ whole genome shotgun (WGS) entry which is preliminary data.</text>
</comment>
<gene>
    <name evidence="2" type="ORF">ILUMI_05487</name>
</gene>
<proteinExistence type="predicted"/>
<feature type="domain" description="Reverse transcriptase/retrotransposon-derived protein RNase H-like" evidence="1">
    <location>
        <begin position="69"/>
        <end position="153"/>
    </location>
</feature>
<dbReference type="PANTHER" id="PTHR37984">
    <property type="entry name" value="PROTEIN CBG26694"/>
    <property type="match status" value="1"/>
</dbReference>
<evidence type="ECO:0000313" key="2">
    <source>
        <dbReference type="EMBL" id="KAF2900700.1"/>
    </source>
</evidence>
<reference evidence="2" key="1">
    <citation type="submission" date="2019-08" db="EMBL/GenBank/DDBJ databases">
        <title>The genome of the North American firefly Photinus pyralis.</title>
        <authorList>
            <consortium name="Photinus pyralis genome working group"/>
            <person name="Fallon T.R."/>
            <person name="Sander Lower S.E."/>
            <person name="Weng J.-K."/>
        </authorList>
    </citation>
    <scope>NUCLEOTIDE SEQUENCE</scope>
    <source>
        <strain evidence="2">TRF0915ILg1</strain>
        <tissue evidence="2">Whole body</tissue>
    </source>
</reference>
<dbReference type="AlphaFoldDB" id="A0A8K0DHK9"/>
<protein>
    <recommendedName>
        <fullName evidence="1">Reverse transcriptase/retrotransposon-derived protein RNase H-like domain-containing protein</fullName>
    </recommendedName>
</protein>
<name>A0A8K0DHK9_IGNLU</name>
<evidence type="ECO:0000313" key="3">
    <source>
        <dbReference type="Proteomes" id="UP000801492"/>
    </source>
</evidence>
<accession>A0A8K0DHK9</accession>